<comment type="caution">
    <text evidence="2">The sequence shown here is derived from an EMBL/GenBank/DDBJ whole genome shotgun (WGS) entry which is preliminary data.</text>
</comment>
<keyword evidence="3" id="KW-1185">Reference proteome</keyword>
<organism evidence="2 3">
    <name type="scientific">Patella caerulea</name>
    <name type="common">Rayed Mediterranean limpet</name>
    <dbReference type="NCBI Taxonomy" id="87958"/>
    <lineage>
        <taxon>Eukaryota</taxon>
        <taxon>Metazoa</taxon>
        <taxon>Spiralia</taxon>
        <taxon>Lophotrochozoa</taxon>
        <taxon>Mollusca</taxon>
        <taxon>Gastropoda</taxon>
        <taxon>Patellogastropoda</taxon>
        <taxon>Patelloidea</taxon>
        <taxon>Patellidae</taxon>
        <taxon>Patella</taxon>
    </lineage>
</organism>
<dbReference type="Proteomes" id="UP001347796">
    <property type="component" value="Unassembled WGS sequence"/>
</dbReference>
<evidence type="ECO:0000313" key="3">
    <source>
        <dbReference type="Proteomes" id="UP001347796"/>
    </source>
</evidence>
<reference evidence="2 3" key="1">
    <citation type="submission" date="2024-01" db="EMBL/GenBank/DDBJ databases">
        <title>The genome of the rayed Mediterranean limpet Patella caerulea (Linnaeus, 1758).</title>
        <authorList>
            <person name="Anh-Thu Weber A."/>
            <person name="Halstead-Nussloch G."/>
        </authorList>
    </citation>
    <scope>NUCLEOTIDE SEQUENCE [LARGE SCALE GENOMIC DNA]</scope>
    <source>
        <strain evidence="2">AATW-2023a</strain>
        <tissue evidence="2">Whole specimen</tissue>
    </source>
</reference>
<keyword evidence="1" id="KW-0472">Membrane</keyword>
<accession>A0AAN8K364</accession>
<feature type="transmembrane region" description="Helical" evidence="1">
    <location>
        <begin position="200"/>
        <end position="223"/>
    </location>
</feature>
<feature type="transmembrane region" description="Helical" evidence="1">
    <location>
        <begin position="229"/>
        <end position="250"/>
    </location>
</feature>
<name>A0AAN8K364_PATCE</name>
<keyword evidence="1" id="KW-0812">Transmembrane</keyword>
<gene>
    <name evidence="2" type="ORF">SNE40_007218</name>
</gene>
<protein>
    <submittedName>
        <fullName evidence="2">Uncharacterized protein</fullName>
    </submittedName>
</protein>
<evidence type="ECO:0000313" key="2">
    <source>
        <dbReference type="EMBL" id="KAK6184848.1"/>
    </source>
</evidence>
<sequence>MIAKHRDSLSNHYHTLLLQTLHIPANHSNPTFILSYHGLITHNLQADVYLFFILTGCMEARSINIVVSHDYKFAVDDYEPQETIKLNNIDVNVRQQLEDSLKEFQKASEVDKLPKKPKSVNDSVDRTSTTITYYKDTPYPEDTDNHTRHKRNANLAQLANRNIQDSPTNVDTQQAQELSDFEIISEEDILRGRKQRIKSILTYLGFTLLAVLGFSITAFCFLTDPKSCIIAFGTGSPCCLIICPCILHFVKRFLTPGAMIRDNTNKFIPGMMVHPDGRLETYDPTPEEIEAIMDIVDIIQDMA</sequence>
<evidence type="ECO:0000256" key="1">
    <source>
        <dbReference type="SAM" id="Phobius"/>
    </source>
</evidence>
<dbReference type="EMBL" id="JAZGQO010000006">
    <property type="protein sequence ID" value="KAK6184848.1"/>
    <property type="molecule type" value="Genomic_DNA"/>
</dbReference>
<keyword evidence="1" id="KW-1133">Transmembrane helix</keyword>
<dbReference type="AlphaFoldDB" id="A0AAN8K364"/>
<proteinExistence type="predicted"/>